<dbReference type="AlphaFoldDB" id="A0A0E9PM38"/>
<protein>
    <submittedName>
        <fullName evidence="1">Uncharacterized protein</fullName>
    </submittedName>
</protein>
<name>A0A0E9PM38_ANGAN</name>
<organism evidence="1">
    <name type="scientific">Anguilla anguilla</name>
    <name type="common">European freshwater eel</name>
    <name type="synonym">Muraena anguilla</name>
    <dbReference type="NCBI Taxonomy" id="7936"/>
    <lineage>
        <taxon>Eukaryota</taxon>
        <taxon>Metazoa</taxon>
        <taxon>Chordata</taxon>
        <taxon>Craniata</taxon>
        <taxon>Vertebrata</taxon>
        <taxon>Euteleostomi</taxon>
        <taxon>Actinopterygii</taxon>
        <taxon>Neopterygii</taxon>
        <taxon>Teleostei</taxon>
        <taxon>Anguilliformes</taxon>
        <taxon>Anguillidae</taxon>
        <taxon>Anguilla</taxon>
    </lineage>
</organism>
<accession>A0A0E9PM38</accession>
<sequence>MFILFIQVSGYNVSYFRVSSNWLQGRIQRVPVGRIISEKGKH</sequence>
<dbReference type="EMBL" id="GBXM01102876">
    <property type="protein sequence ID" value="JAH05701.1"/>
    <property type="molecule type" value="Transcribed_RNA"/>
</dbReference>
<reference evidence="1" key="1">
    <citation type="submission" date="2014-11" db="EMBL/GenBank/DDBJ databases">
        <authorList>
            <person name="Amaro Gonzalez C."/>
        </authorList>
    </citation>
    <scope>NUCLEOTIDE SEQUENCE</scope>
</reference>
<reference evidence="1" key="2">
    <citation type="journal article" date="2015" name="Fish Shellfish Immunol.">
        <title>Early steps in the European eel (Anguilla anguilla)-Vibrio vulnificus interaction in the gills: Role of the RtxA13 toxin.</title>
        <authorList>
            <person name="Callol A."/>
            <person name="Pajuelo D."/>
            <person name="Ebbesson L."/>
            <person name="Teles M."/>
            <person name="MacKenzie S."/>
            <person name="Amaro C."/>
        </authorList>
    </citation>
    <scope>NUCLEOTIDE SEQUENCE</scope>
</reference>
<evidence type="ECO:0000313" key="1">
    <source>
        <dbReference type="EMBL" id="JAH05701.1"/>
    </source>
</evidence>
<proteinExistence type="predicted"/>